<dbReference type="SUPFAM" id="SSF48452">
    <property type="entry name" value="TPR-like"/>
    <property type="match status" value="2"/>
</dbReference>
<protein>
    <recommendedName>
        <fullName evidence="5">Tetratricopeptide repeat protein 30</fullName>
    </recommendedName>
</protein>
<dbReference type="AlphaFoldDB" id="A0AAD7U7Y8"/>
<dbReference type="EMBL" id="JAQMWT010000615">
    <property type="protein sequence ID" value="KAJ8598924.1"/>
    <property type="molecule type" value="Genomic_DNA"/>
</dbReference>
<dbReference type="GO" id="GO:0030992">
    <property type="term" value="C:intraciliary transport particle B"/>
    <property type="evidence" value="ECO:0007669"/>
    <property type="project" value="TreeGrafter"/>
</dbReference>
<dbReference type="FunFam" id="1.25.40.10:FF:000186">
    <property type="entry name" value="Tetratricopeptide repeat domain 30A"/>
    <property type="match status" value="1"/>
</dbReference>
<dbReference type="GO" id="GO:0042073">
    <property type="term" value="P:intraciliary transport"/>
    <property type="evidence" value="ECO:0007669"/>
    <property type="project" value="TreeGrafter"/>
</dbReference>
<comment type="caution">
    <text evidence="3">The sequence shown here is derived from an EMBL/GenBank/DDBJ whole genome shotgun (WGS) entry which is preliminary data.</text>
</comment>
<organism evidence="3 4">
    <name type="scientific">Chrysophaeum taylorii</name>
    <dbReference type="NCBI Taxonomy" id="2483200"/>
    <lineage>
        <taxon>Eukaryota</taxon>
        <taxon>Sar</taxon>
        <taxon>Stramenopiles</taxon>
        <taxon>Ochrophyta</taxon>
        <taxon>Pelagophyceae</taxon>
        <taxon>Pelagomonadales</taxon>
        <taxon>Pelagomonadaceae</taxon>
        <taxon>Chrysophaeum</taxon>
    </lineage>
</organism>
<keyword evidence="1" id="KW-0677">Repeat</keyword>
<evidence type="ECO:0000313" key="4">
    <source>
        <dbReference type="Proteomes" id="UP001230188"/>
    </source>
</evidence>
<keyword evidence="4" id="KW-1185">Reference proteome</keyword>
<evidence type="ECO:0000313" key="3">
    <source>
        <dbReference type="EMBL" id="KAJ8598924.1"/>
    </source>
</evidence>
<dbReference type="PANTHER" id="PTHR20931:SF0">
    <property type="entry name" value="TETRATRICOPEPTIDE REPEAT PROTEIN 30"/>
    <property type="match status" value="1"/>
</dbReference>
<name>A0AAD7U7Y8_9STRA</name>
<gene>
    <name evidence="3" type="ORF">CTAYLR_009852</name>
</gene>
<evidence type="ECO:0000256" key="2">
    <source>
        <dbReference type="ARBA" id="ARBA00022803"/>
    </source>
</evidence>
<reference evidence="3" key="1">
    <citation type="submission" date="2023-01" db="EMBL/GenBank/DDBJ databases">
        <title>Metagenome sequencing of chrysophaentin producing Chrysophaeum taylorii.</title>
        <authorList>
            <person name="Davison J."/>
            <person name="Bewley C."/>
        </authorList>
    </citation>
    <scope>NUCLEOTIDE SEQUENCE</scope>
    <source>
        <strain evidence="3">NIES-1699</strain>
    </source>
</reference>
<evidence type="ECO:0000256" key="1">
    <source>
        <dbReference type="ARBA" id="ARBA00022737"/>
    </source>
</evidence>
<dbReference type="GO" id="GO:0005879">
    <property type="term" value="C:axonemal microtubule"/>
    <property type="evidence" value="ECO:0007669"/>
    <property type="project" value="TreeGrafter"/>
</dbReference>
<dbReference type="PANTHER" id="PTHR20931">
    <property type="entry name" value="TETRATRICOPEPTIDE REPEAT PROTEIN 30"/>
    <property type="match status" value="1"/>
</dbReference>
<accession>A0AAD7U7Y8</accession>
<evidence type="ECO:0008006" key="5">
    <source>
        <dbReference type="Google" id="ProtNLM"/>
    </source>
</evidence>
<sequence>MQDFRNAAQTYEDLVMVCPDVEEYKLYYAQALYKAGSYPEATRAVLRVESPQFAQRVITLQAAIKYEQDELSGCKSLLDQCLQDDPETVVNHAAIAFKEGEYDEARARYVEAMNTLGYEADIACNIALCYYKQKQYAQALKQLAEVIERGVREHPELSVGSNTDGIDVRSVGNSTVLLETCLVEAFNLKCAVEYQMGNIAAAKEALSDMPPRQEEELDAVTLHNLALVHMDENPSAGFRKLNFLLSHPPFPPETFGNLLLFHCKYGYNDLAADILAENQHLTYKFLSVELFDYLDATILIHASPEEAYRKYDDLTNKHIEQLRKLTKAIQDARISRDNDAIKLSLKEYDDALERYIPVLMAQARIYWDRDNYPMVERLFRQSAEFCSEHEVWKLNVAHVFFMQENKFKEAIRYYDPIVKKKSDAILDVPAIVLANLCVSYIMTSQNEEAEELMRKIEKEEERLAYTEPDRQCYHLCIVNLVIGTLYCAKGNFEFGISRIIKSLEPYDKKLGPDTWYYSKRCFLALAEYMSKHMLILKDASINEIITFLEAR</sequence>
<dbReference type="Proteomes" id="UP001230188">
    <property type="component" value="Unassembled WGS sequence"/>
</dbReference>
<keyword evidence="2" id="KW-0802">TPR repeat</keyword>
<dbReference type="GO" id="GO:0120170">
    <property type="term" value="F:intraciliary transport particle B binding"/>
    <property type="evidence" value="ECO:0007669"/>
    <property type="project" value="TreeGrafter"/>
</dbReference>
<proteinExistence type="predicted"/>
<dbReference type="InterPro" id="IPR011990">
    <property type="entry name" value="TPR-like_helical_dom_sf"/>
</dbReference>
<dbReference type="Gene3D" id="1.25.40.10">
    <property type="entry name" value="Tetratricopeptide repeat domain"/>
    <property type="match status" value="2"/>
</dbReference>
<dbReference type="InterPro" id="IPR039941">
    <property type="entry name" value="TT30"/>
</dbReference>